<evidence type="ECO:0000259" key="1">
    <source>
        <dbReference type="SMART" id="SM01321"/>
    </source>
</evidence>
<feature type="domain" description="Transposase IS200-like" evidence="1">
    <location>
        <begin position="5"/>
        <end position="119"/>
    </location>
</feature>
<dbReference type="PANTHER" id="PTHR33360">
    <property type="entry name" value="TRANSPOSASE FOR INSERTION SEQUENCE ELEMENT IS200"/>
    <property type="match status" value="1"/>
</dbReference>
<dbReference type="SMART" id="SM01321">
    <property type="entry name" value="Y1_Tnp"/>
    <property type="match status" value="1"/>
</dbReference>
<dbReference type="Pfam" id="PF01797">
    <property type="entry name" value="Y1_Tnp"/>
    <property type="match status" value="1"/>
</dbReference>
<gene>
    <name evidence="2" type="ORF">B5F97_00870</name>
</gene>
<accession>A0A1Y3YZ49</accession>
<proteinExistence type="predicted"/>
<dbReference type="SUPFAM" id="SSF143422">
    <property type="entry name" value="Transposase IS200-like"/>
    <property type="match status" value="1"/>
</dbReference>
<name>A0A1Y3YZ49_9BACE</name>
<evidence type="ECO:0000313" key="3">
    <source>
        <dbReference type="Proteomes" id="UP000195386"/>
    </source>
</evidence>
<dbReference type="AlphaFoldDB" id="A0A1Y3YZ49"/>
<dbReference type="GO" id="GO:0004803">
    <property type="term" value="F:transposase activity"/>
    <property type="evidence" value="ECO:0007669"/>
    <property type="project" value="InterPro"/>
</dbReference>
<dbReference type="GO" id="GO:0006313">
    <property type="term" value="P:DNA transposition"/>
    <property type="evidence" value="ECO:0007669"/>
    <property type="project" value="InterPro"/>
</dbReference>
<dbReference type="RefSeq" id="WP_087425127.1">
    <property type="nucleotide sequence ID" value="NZ_CAMMFP010000001.1"/>
</dbReference>
<dbReference type="EMBL" id="NFII01000001">
    <property type="protein sequence ID" value="OUO03007.1"/>
    <property type="molecule type" value="Genomic_DNA"/>
</dbReference>
<reference evidence="3" key="1">
    <citation type="submission" date="2017-04" db="EMBL/GenBank/DDBJ databases">
        <title>Function of individual gut microbiota members based on whole genome sequencing of pure cultures obtained from chicken caecum.</title>
        <authorList>
            <person name="Medvecky M."/>
            <person name="Cejkova D."/>
            <person name="Polansky O."/>
            <person name="Karasova D."/>
            <person name="Kubasova T."/>
            <person name="Cizek A."/>
            <person name="Rychlik I."/>
        </authorList>
    </citation>
    <scope>NUCLEOTIDE SEQUENCE [LARGE SCALE GENOMIC DNA]</scope>
    <source>
        <strain evidence="3">An43</strain>
    </source>
</reference>
<dbReference type="Gene3D" id="3.30.70.1290">
    <property type="entry name" value="Transposase IS200-like"/>
    <property type="match status" value="1"/>
</dbReference>
<dbReference type="InterPro" id="IPR036515">
    <property type="entry name" value="Transposase_17_sf"/>
</dbReference>
<protein>
    <submittedName>
        <fullName evidence="2">Transposase</fullName>
    </submittedName>
</protein>
<evidence type="ECO:0000313" key="2">
    <source>
        <dbReference type="EMBL" id="OUO03007.1"/>
    </source>
</evidence>
<dbReference type="Proteomes" id="UP000195386">
    <property type="component" value="Unassembled WGS sequence"/>
</dbReference>
<dbReference type="InterPro" id="IPR002686">
    <property type="entry name" value="Transposase_17"/>
</dbReference>
<comment type="caution">
    <text evidence="2">The sequence shown here is derived from an EMBL/GenBank/DDBJ whole genome shotgun (WGS) entry which is preliminary data.</text>
</comment>
<dbReference type="NCBIfam" id="NF033573">
    <property type="entry name" value="transpos_IS200"/>
    <property type="match status" value="1"/>
</dbReference>
<organism evidence="2 3">
    <name type="scientific">Bacteroides clarus</name>
    <dbReference type="NCBI Taxonomy" id="626929"/>
    <lineage>
        <taxon>Bacteria</taxon>
        <taxon>Pseudomonadati</taxon>
        <taxon>Bacteroidota</taxon>
        <taxon>Bacteroidia</taxon>
        <taxon>Bacteroidales</taxon>
        <taxon>Bacteroidaceae</taxon>
        <taxon>Bacteroides</taxon>
    </lineage>
</organism>
<dbReference type="GO" id="GO:0003677">
    <property type="term" value="F:DNA binding"/>
    <property type="evidence" value="ECO:0007669"/>
    <property type="project" value="InterPro"/>
</dbReference>
<dbReference type="GeneID" id="61676923"/>
<sequence length="150" mass="17535">MSQSLNKIYIHIIFSTKNREDLLPEKNLNEIHSYIGGIINQNLCKSIIIGGTANHIHILCELTSTVSTAMLLQEIKRSSSKWIKRAYPQHPNFAWQNGYAAFSVSQSKVDTVTNYIRNQKEHHTKKSFKEELVEFLKNYKIEYKEEYLWS</sequence>
<dbReference type="PANTHER" id="PTHR33360:SF2">
    <property type="entry name" value="TRANSPOSASE FOR INSERTION SEQUENCE ELEMENT IS200"/>
    <property type="match status" value="1"/>
</dbReference>